<evidence type="ECO:0000256" key="8">
    <source>
        <dbReference type="RuleBase" id="RU363041"/>
    </source>
</evidence>
<dbReference type="PANTHER" id="PTHR30269">
    <property type="entry name" value="TRANSMEMBRANE PROTEIN YFCA"/>
    <property type="match status" value="1"/>
</dbReference>
<name>A0ABW0ZFV7_9ACTN</name>
<protein>
    <recommendedName>
        <fullName evidence="8">Probable membrane transporter protein</fullName>
    </recommendedName>
</protein>
<reference evidence="10" key="1">
    <citation type="journal article" date="2019" name="Int. J. Syst. Evol. Microbiol.">
        <title>The Global Catalogue of Microorganisms (GCM) 10K type strain sequencing project: providing services to taxonomists for standard genome sequencing and annotation.</title>
        <authorList>
            <consortium name="The Broad Institute Genomics Platform"/>
            <consortium name="The Broad Institute Genome Sequencing Center for Infectious Disease"/>
            <person name="Wu L."/>
            <person name="Ma J."/>
        </authorList>
    </citation>
    <scope>NUCLEOTIDE SEQUENCE [LARGE SCALE GENOMIC DNA]</scope>
    <source>
        <strain evidence="10">YIM 94188</strain>
    </source>
</reference>
<dbReference type="PANTHER" id="PTHR30269:SF0">
    <property type="entry name" value="MEMBRANE TRANSPORTER PROTEIN YFCA-RELATED"/>
    <property type="match status" value="1"/>
</dbReference>
<evidence type="ECO:0000256" key="1">
    <source>
        <dbReference type="ARBA" id="ARBA00004651"/>
    </source>
</evidence>
<dbReference type="InterPro" id="IPR002781">
    <property type="entry name" value="TM_pro_TauE-like"/>
</dbReference>
<organism evidence="9 10">
    <name type="scientific">Nocardioides vastitatis</name>
    <dbReference type="NCBI Taxonomy" id="2568655"/>
    <lineage>
        <taxon>Bacteria</taxon>
        <taxon>Bacillati</taxon>
        <taxon>Actinomycetota</taxon>
        <taxon>Actinomycetes</taxon>
        <taxon>Propionibacteriales</taxon>
        <taxon>Nocardioidaceae</taxon>
        <taxon>Nocardioides</taxon>
    </lineage>
</organism>
<keyword evidence="6 8" id="KW-1133">Transmembrane helix</keyword>
<keyword evidence="4 8" id="KW-1003">Cell membrane</keyword>
<feature type="transmembrane region" description="Helical" evidence="8">
    <location>
        <begin position="184"/>
        <end position="206"/>
    </location>
</feature>
<dbReference type="Pfam" id="PF01925">
    <property type="entry name" value="TauE"/>
    <property type="match status" value="1"/>
</dbReference>
<proteinExistence type="inferred from homology"/>
<feature type="transmembrane region" description="Helical" evidence="8">
    <location>
        <begin position="212"/>
        <end position="234"/>
    </location>
</feature>
<dbReference type="InterPro" id="IPR052017">
    <property type="entry name" value="TSUP"/>
</dbReference>
<feature type="transmembrane region" description="Helical" evidence="8">
    <location>
        <begin position="241"/>
        <end position="260"/>
    </location>
</feature>
<dbReference type="RefSeq" id="WP_136436961.1">
    <property type="nucleotide sequence ID" value="NZ_JBHSNS010000006.1"/>
</dbReference>
<feature type="transmembrane region" description="Helical" evidence="8">
    <location>
        <begin position="43"/>
        <end position="62"/>
    </location>
</feature>
<evidence type="ECO:0000256" key="4">
    <source>
        <dbReference type="ARBA" id="ARBA00022475"/>
    </source>
</evidence>
<comment type="subcellular location">
    <subcellularLocation>
        <location evidence="1 8">Cell membrane</location>
        <topology evidence="1 8">Multi-pass membrane protein</topology>
    </subcellularLocation>
</comment>
<dbReference type="EMBL" id="JBHSNS010000006">
    <property type="protein sequence ID" value="MFC5729890.1"/>
    <property type="molecule type" value="Genomic_DNA"/>
</dbReference>
<keyword evidence="7 8" id="KW-0472">Membrane</keyword>
<evidence type="ECO:0000256" key="2">
    <source>
        <dbReference type="ARBA" id="ARBA00009142"/>
    </source>
</evidence>
<evidence type="ECO:0000256" key="7">
    <source>
        <dbReference type="ARBA" id="ARBA00023136"/>
    </source>
</evidence>
<comment type="similarity">
    <text evidence="2 8">Belongs to the 4-toluene sulfonate uptake permease (TSUP) (TC 2.A.102) family.</text>
</comment>
<comment type="caution">
    <text evidence="9">The sequence shown here is derived from an EMBL/GenBank/DDBJ whole genome shotgun (WGS) entry which is preliminary data.</text>
</comment>
<evidence type="ECO:0000256" key="6">
    <source>
        <dbReference type="ARBA" id="ARBA00022989"/>
    </source>
</evidence>
<keyword evidence="10" id="KW-1185">Reference proteome</keyword>
<evidence type="ECO:0000256" key="3">
    <source>
        <dbReference type="ARBA" id="ARBA00022448"/>
    </source>
</evidence>
<sequence>MTAVELGALLFAGVWAGVINTIVGSGTLVTFPTMLALGIPPVTANMSNCIGLVPGSVAGAFGYRRELVGQRTRILRLTSAVLLGGVVGAVLLLVLPPRAFEAIVPALILFGVALVALQPWLARRVRERAEAGETNAPDAEWVWPAMFMTGAYGGYFGAAFGVISMGVLGAGVHDAMQRLNAVKNILAASANAVASVVFIVVAQFDLVDGVDIAWLATAVLAVGAVGGGLLGASVGRRLSPLVLRGVIVTVGFVAAAVIVAG</sequence>
<feature type="transmembrane region" description="Helical" evidence="8">
    <location>
        <begin position="74"/>
        <end position="95"/>
    </location>
</feature>
<accession>A0ABW0ZFV7</accession>
<gene>
    <name evidence="9" type="ORF">ACFPQB_13260</name>
</gene>
<keyword evidence="3" id="KW-0813">Transport</keyword>
<dbReference type="Proteomes" id="UP001596072">
    <property type="component" value="Unassembled WGS sequence"/>
</dbReference>
<evidence type="ECO:0000256" key="5">
    <source>
        <dbReference type="ARBA" id="ARBA00022692"/>
    </source>
</evidence>
<evidence type="ECO:0000313" key="9">
    <source>
        <dbReference type="EMBL" id="MFC5729890.1"/>
    </source>
</evidence>
<evidence type="ECO:0000313" key="10">
    <source>
        <dbReference type="Proteomes" id="UP001596072"/>
    </source>
</evidence>
<feature type="transmembrane region" description="Helical" evidence="8">
    <location>
        <begin position="6"/>
        <end position="31"/>
    </location>
</feature>
<keyword evidence="5 8" id="KW-0812">Transmembrane</keyword>
<feature type="transmembrane region" description="Helical" evidence="8">
    <location>
        <begin position="141"/>
        <end position="172"/>
    </location>
</feature>